<feature type="signal peptide" evidence="1">
    <location>
        <begin position="1"/>
        <end position="19"/>
    </location>
</feature>
<sequence length="97" mass="11155">MMNMRTFLVFTFVCVATKAQILSRNNYIQKQLLCTLDRAPCDHLGSQIRDALPEIIGNNCKSCDQRQTANAKRIAVFVQSKYPDVWNALVKKYSRLE</sequence>
<dbReference type="EMBL" id="KT381516">
    <property type="protein sequence ID" value="ALR72522.1"/>
    <property type="molecule type" value="mRNA"/>
</dbReference>
<organism evidence="2">
    <name type="scientific">Colaphellus bowringi</name>
    <dbReference type="NCBI Taxonomy" id="561076"/>
    <lineage>
        <taxon>Eukaryota</taxon>
        <taxon>Metazoa</taxon>
        <taxon>Ecdysozoa</taxon>
        <taxon>Arthropoda</taxon>
        <taxon>Hexapoda</taxon>
        <taxon>Insecta</taxon>
        <taxon>Pterygota</taxon>
        <taxon>Neoptera</taxon>
        <taxon>Endopterygota</taxon>
        <taxon>Coleoptera</taxon>
        <taxon>Polyphaga</taxon>
        <taxon>Cucujiformia</taxon>
        <taxon>Chrysomeloidea</taxon>
        <taxon>Chrysomelidae</taxon>
        <taxon>Chrysomelinae</taxon>
        <taxon>Chrysomelini</taxon>
        <taxon>Colaphellus</taxon>
    </lineage>
</organism>
<reference evidence="2" key="1">
    <citation type="journal article" date="2015" name="BMC Genomics">
        <title>Candidate chemosensory genes identified in Colaphellus bowringi by antennal transcriptome analysis.</title>
        <authorList>
            <person name="Li X.M."/>
            <person name="Zhu X.Y."/>
            <person name="Wang Z.Q."/>
            <person name="Wang Y."/>
            <person name="He P."/>
            <person name="Chen G."/>
            <person name="Sun L."/>
            <person name="Deng D.G."/>
            <person name="Zhang Y.N."/>
        </authorList>
    </citation>
    <scope>NUCLEOTIDE SEQUENCE</scope>
</reference>
<dbReference type="PANTHER" id="PTHR11257:SF8">
    <property type="entry name" value="GEO08457P1"/>
    <property type="match status" value="1"/>
</dbReference>
<protein>
    <submittedName>
        <fullName evidence="2">Chemosensory protein 8</fullName>
    </submittedName>
</protein>
<dbReference type="SUPFAM" id="SSF100910">
    <property type="entry name" value="Chemosensory protein Csp2"/>
    <property type="match status" value="1"/>
</dbReference>
<dbReference type="PANTHER" id="PTHR11257">
    <property type="entry name" value="CHEMOSENSORY PROTEIN-RELATED"/>
    <property type="match status" value="1"/>
</dbReference>
<dbReference type="Pfam" id="PF03392">
    <property type="entry name" value="OS-D"/>
    <property type="match status" value="1"/>
</dbReference>
<accession>A0A0S3J2L9</accession>
<name>A0A0S3J2L9_9CUCU</name>
<evidence type="ECO:0000313" key="2">
    <source>
        <dbReference type="EMBL" id="ALR72522.1"/>
    </source>
</evidence>
<proteinExistence type="evidence at transcript level"/>
<evidence type="ECO:0000256" key="1">
    <source>
        <dbReference type="SAM" id="SignalP"/>
    </source>
</evidence>
<dbReference type="Gene3D" id="1.10.2080.10">
    <property type="entry name" value="Insect odorant-binding protein A10/Ejaculatory bulb-specific protein 3"/>
    <property type="match status" value="1"/>
</dbReference>
<reference evidence="2" key="2">
    <citation type="submission" date="2015-08" db="EMBL/GenBank/DDBJ databases">
        <authorList>
            <person name="Babu N.S."/>
            <person name="Beckwith C.J."/>
            <person name="Beseler K.G."/>
            <person name="Brison A."/>
            <person name="Carone J.V."/>
            <person name="Caskin T.P."/>
            <person name="Diamond M."/>
            <person name="Durham M.E."/>
            <person name="Foxe J.M."/>
            <person name="Go M."/>
            <person name="Henderson B.A."/>
            <person name="Jones I.B."/>
            <person name="McGettigan J.A."/>
            <person name="Micheletti S.J."/>
            <person name="Nasrallah M.E."/>
            <person name="Ortiz D."/>
            <person name="Piller C.R."/>
            <person name="Privatt S.R."/>
            <person name="Schneider S.L."/>
            <person name="Sharp S."/>
            <person name="Smith T.C."/>
            <person name="Stanton J.D."/>
            <person name="Ullery H.E."/>
            <person name="Wilson R.J."/>
            <person name="Serrano M.G."/>
            <person name="Buck G."/>
            <person name="Lee V."/>
            <person name="Wang Y."/>
            <person name="Carvalho R."/>
            <person name="Voegtly L."/>
            <person name="Shi R."/>
            <person name="Duckworth R."/>
            <person name="Johnson A."/>
            <person name="Loviza R."/>
            <person name="Walstead R."/>
            <person name="Shah Z."/>
            <person name="Kiflezghi M."/>
            <person name="Wade K."/>
            <person name="Ball S.L."/>
            <person name="Bradley K.W."/>
            <person name="Asai D.J."/>
            <person name="Bowman C.A."/>
            <person name="Russell D.A."/>
            <person name="Pope W.H."/>
            <person name="Jacobs-Sera D."/>
            <person name="Hendrix R.W."/>
            <person name="Hatfull G.F."/>
        </authorList>
    </citation>
    <scope>NUCLEOTIDE SEQUENCE</scope>
</reference>
<dbReference type="InterPro" id="IPR036682">
    <property type="entry name" value="OS_D_A10/PebIII_sf"/>
</dbReference>
<dbReference type="InterPro" id="IPR005055">
    <property type="entry name" value="A10/PebIII"/>
</dbReference>
<keyword evidence="1" id="KW-0732">Signal</keyword>
<dbReference type="AlphaFoldDB" id="A0A0S3J2L9"/>
<feature type="chain" id="PRO_5006612697" evidence="1">
    <location>
        <begin position="20"/>
        <end position="97"/>
    </location>
</feature>